<organism evidence="13 14">
    <name type="scientific">Jutongia hominis</name>
    <dbReference type="NCBI Taxonomy" id="2763664"/>
    <lineage>
        <taxon>Bacteria</taxon>
        <taxon>Bacillati</taxon>
        <taxon>Bacillota</taxon>
        <taxon>Clostridia</taxon>
        <taxon>Lachnospirales</taxon>
        <taxon>Lachnospiraceae</taxon>
        <taxon>Jutongia</taxon>
    </lineage>
</organism>
<dbReference type="RefSeq" id="WP_249304264.1">
    <property type="nucleotide sequence ID" value="NZ_JACRSW010000027.1"/>
</dbReference>
<evidence type="ECO:0000256" key="2">
    <source>
        <dbReference type="ARBA" id="ARBA00022475"/>
    </source>
</evidence>
<evidence type="ECO:0000256" key="8">
    <source>
        <dbReference type="ARBA" id="ARBA00022989"/>
    </source>
</evidence>
<keyword evidence="2 10" id="KW-1003">Cell membrane</keyword>
<accession>A0ABR7MTV6</accession>
<dbReference type="EC" id="2.7.7.85" evidence="10"/>
<evidence type="ECO:0000313" key="13">
    <source>
        <dbReference type="EMBL" id="MBC8557239.1"/>
    </source>
</evidence>
<evidence type="ECO:0000256" key="11">
    <source>
        <dbReference type="SAM" id="MobiDB-lite"/>
    </source>
</evidence>
<proteinExistence type="inferred from homology"/>
<evidence type="ECO:0000256" key="4">
    <source>
        <dbReference type="ARBA" id="ARBA00022692"/>
    </source>
</evidence>
<dbReference type="InterPro" id="IPR050338">
    <property type="entry name" value="DisA"/>
</dbReference>
<dbReference type="InterPro" id="IPR045585">
    <property type="entry name" value="CdaA_N"/>
</dbReference>
<dbReference type="Proteomes" id="UP000637513">
    <property type="component" value="Unassembled WGS sequence"/>
</dbReference>
<feature type="region of interest" description="Disordered" evidence="11">
    <location>
        <begin position="267"/>
        <end position="295"/>
    </location>
</feature>
<dbReference type="PANTHER" id="PTHR34185:SF1">
    <property type="entry name" value="DIADENYLATE CYCLASE"/>
    <property type="match status" value="1"/>
</dbReference>
<evidence type="ECO:0000256" key="9">
    <source>
        <dbReference type="ARBA" id="ARBA00023136"/>
    </source>
</evidence>
<keyword evidence="5 10" id="KW-0548">Nucleotidyltransferase</keyword>
<dbReference type="InterPro" id="IPR036888">
    <property type="entry name" value="DNA_integrity_DisA_N_sf"/>
</dbReference>
<evidence type="ECO:0000259" key="12">
    <source>
        <dbReference type="PROSITE" id="PS51794"/>
    </source>
</evidence>
<dbReference type="PANTHER" id="PTHR34185">
    <property type="entry name" value="DIADENYLATE CYCLASE"/>
    <property type="match status" value="1"/>
</dbReference>
<dbReference type="SUPFAM" id="SSF143597">
    <property type="entry name" value="YojJ-like"/>
    <property type="match status" value="1"/>
</dbReference>
<reference evidence="13 14" key="1">
    <citation type="submission" date="2020-08" db="EMBL/GenBank/DDBJ databases">
        <title>Genome public.</title>
        <authorList>
            <person name="Liu C."/>
            <person name="Sun Q."/>
        </authorList>
    </citation>
    <scope>NUCLEOTIDE SEQUENCE [LARGE SCALE GENOMIC DNA]</scope>
    <source>
        <strain evidence="13 14">BX3</strain>
    </source>
</reference>
<name>A0ABR7MTV6_9FIRM</name>
<protein>
    <recommendedName>
        <fullName evidence="10">Diadenylate cyclase</fullName>
        <shortName evidence="10">DAC</shortName>
        <ecNumber evidence="10">2.7.7.85</ecNumber>
    </recommendedName>
    <alternativeName>
        <fullName evidence="10">Cyclic-di-AMP synthase</fullName>
        <shortName evidence="10">c-di-AMP synthase</shortName>
    </alternativeName>
</protein>
<keyword evidence="7 10" id="KW-0067">ATP-binding</keyword>
<keyword evidence="6 10" id="KW-0547">Nucleotide-binding</keyword>
<dbReference type="NCBIfam" id="TIGR00159">
    <property type="entry name" value="diadenylate cyclase CdaA"/>
    <property type="match status" value="1"/>
</dbReference>
<gene>
    <name evidence="10" type="primary">dacA</name>
    <name evidence="13" type="ORF">H8700_05915</name>
</gene>
<comment type="caution">
    <text evidence="13">The sequence shown here is derived from an EMBL/GenBank/DDBJ whole genome shotgun (WGS) entry which is preliminary data.</text>
</comment>
<evidence type="ECO:0000256" key="10">
    <source>
        <dbReference type="HAMAP-Rule" id="MF_01499"/>
    </source>
</evidence>
<dbReference type="HAMAP" id="MF_01499">
    <property type="entry name" value="DacA"/>
    <property type="match status" value="1"/>
</dbReference>
<comment type="subunit">
    <text evidence="10">Probably a homodimer.</text>
</comment>
<evidence type="ECO:0000256" key="3">
    <source>
        <dbReference type="ARBA" id="ARBA00022679"/>
    </source>
</evidence>
<feature type="domain" description="DAC" evidence="12">
    <location>
        <begin position="92"/>
        <end position="258"/>
    </location>
</feature>
<comment type="catalytic activity">
    <reaction evidence="1 10">
        <text>2 ATP = 3',3'-c-di-AMP + 2 diphosphate</text>
        <dbReference type="Rhea" id="RHEA:35655"/>
        <dbReference type="ChEBI" id="CHEBI:30616"/>
        <dbReference type="ChEBI" id="CHEBI:33019"/>
        <dbReference type="ChEBI" id="CHEBI:71500"/>
        <dbReference type="EC" id="2.7.7.85"/>
    </reaction>
</comment>
<keyword evidence="3 10" id="KW-0808">Transferase</keyword>
<dbReference type="InterPro" id="IPR034701">
    <property type="entry name" value="CdaA"/>
</dbReference>
<keyword evidence="4 10" id="KW-0812">Transmembrane</keyword>
<dbReference type="Gene3D" id="3.40.1700.10">
    <property type="entry name" value="DNA integrity scanning protein, DisA, N-terminal domain"/>
    <property type="match status" value="1"/>
</dbReference>
<sequence length="295" mass="33095">MDSVIQILKDTFSLLALPKMTFIDIVEIFIIAFSLYHIIFWVKKTRAWTLLKGIVVLSLIYLVAYFLDMSVIIWLFNKGLAIGLTALAVVFQPELRKALEELGRKNIVTSIIPFDDSKDKKDRFSDKTITEIVKATVELAKAKTGALIILEQDISLAEYERTGITIDSAISSQLLINIFEHNTPLHDGAVILRDDRIVSATCYLPLSDNLGLSKELGTRHRAGVGISEVSDSLTIIVSEETGKISIAIHGKLLRNIDGELLKKKLGEMQGKQEQEGGKKRFRIRRTVRKSRSQQD</sequence>
<evidence type="ECO:0000256" key="6">
    <source>
        <dbReference type="ARBA" id="ARBA00022741"/>
    </source>
</evidence>
<evidence type="ECO:0000313" key="14">
    <source>
        <dbReference type="Proteomes" id="UP000637513"/>
    </source>
</evidence>
<comment type="caution">
    <text evidence="10">Lacks conserved residue(s) required for the propagation of feature annotation.</text>
</comment>
<dbReference type="EMBL" id="JACRSW010000027">
    <property type="protein sequence ID" value="MBC8557239.1"/>
    <property type="molecule type" value="Genomic_DNA"/>
</dbReference>
<comment type="similarity">
    <text evidence="10">Belongs to the adenylate cyclase family. DacA/CdaA subfamily.</text>
</comment>
<feature type="transmembrane region" description="Helical" evidence="10">
    <location>
        <begin position="20"/>
        <end position="42"/>
    </location>
</feature>
<dbReference type="Pfam" id="PF02457">
    <property type="entry name" value="DAC"/>
    <property type="match status" value="1"/>
</dbReference>
<dbReference type="PIRSF" id="PIRSF004793">
    <property type="entry name" value="UCP004793"/>
    <property type="match status" value="1"/>
</dbReference>
<evidence type="ECO:0000256" key="5">
    <source>
        <dbReference type="ARBA" id="ARBA00022695"/>
    </source>
</evidence>
<dbReference type="InterPro" id="IPR003390">
    <property type="entry name" value="DNA_integrity_scan_DisA_N"/>
</dbReference>
<feature type="transmembrane region" description="Helical" evidence="10">
    <location>
        <begin position="49"/>
        <end position="67"/>
    </location>
</feature>
<evidence type="ECO:0000256" key="7">
    <source>
        <dbReference type="ARBA" id="ARBA00022840"/>
    </source>
</evidence>
<keyword evidence="14" id="KW-1185">Reference proteome</keyword>
<dbReference type="PROSITE" id="PS51794">
    <property type="entry name" value="DAC"/>
    <property type="match status" value="1"/>
</dbReference>
<keyword evidence="9 10" id="KW-0472">Membrane</keyword>
<feature type="compositionally biased region" description="Basic residues" evidence="11">
    <location>
        <begin position="279"/>
        <end position="295"/>
    </location>
</feature>
<dbReference type="Pfam" id="PF19293">
    <property type="entry name" value="CdaA_N"/>
    <property type="match status" value="1"/>
</dbReference>
<keyword evidence="8 10" id="KW-1133">Transmembrane helix</keyword>
<evidence type="ECO:0000256" key="1">
    <source>
        <dbReference type="ARBA" id="ARBA00000877"/>
    </source>
</evidence>
<feature type="compositionally biased region" description="Basic and acidic residues" evidence="11">
    <location>
        <begin position="267"/>
        <end position="278"/>
    </location>
</feature>
<comment type="function">
    <text evidence="10">Catalyzes the condensation of 2 ATP molecules into cyclic di-AMP (c-di-AMP), a second messenger used to regulate differing processes in different bacteria.</text>
</comment>
<dbReference type="InterPro" id="IPR014046">
    <property type="entry name" value="C-di-AMP_synthase"/>
</dbReference>